<feature type="compositionally biased region" description="Basic residues" evidence="7">
    <location>
        <begin position="590"/>
        <end position="601"/>
    </location>
</feature>
<dbReference type="Proteomes" id="UP001209540">
    <property type="component" value="Unassembled WGS sequence"/>
</dbReference>
<dbReference type="InterPro" id="IPR008271">
    <property type="entry name" value="Ser/Thr_kinase_AS"/>
</dbReference>
<feature type="compositionally biased region" description="Basic residues" evidence="7">
    <location>
        <begin position="390"/>
        <end position="400"/>
    </location>
</feature>
<feature type="region of interest" description="Disordered" evidence="7">
    <location>
        <begin position="352"/>
        <end position="479"/>
    </location>
</feature>
<organism evidence="9 10">
    <name type="scientific">Phascolomyces articulosus</name>
    <dbReference type="NCBI Taxonomy" id="60185"/>
    <lineage>
        <taxon>Eukaryota</taxon>
        <taxon>Fungi</taxon>
        <taxon>Fungi incertae sedis</taxon>
        <taxon>Mucoromycota</taxon>
        <taxon>Mucoromycotina</taxon>
        <taxon>Mucoromycetes</taxon>
        <taxon>Mucorales</taxon>
        <taxon>Lichtheimiaceae</taxon>
        <taxon>Phascolomyces</taxon>
    </lineage>
</organism>
<dbReference type="PROSITE" id="PS50011">
    <property type="entry name" value="PROTEIN_KINASE_DOM"/>
    <property type="match status" value="1"/>
</dbReference>
<feature type="compositionally biased region" description="Basic and acidic residues" evidence="7">
    <location>
        <begin position="572"/>
        <end position="585"/>
    </location>
</feature>
<evidence type="ECO:0000256" key="1">
    <source>
        <dbReference type="ARBA" id="ARBA00022527"/>
    </source>
</evidence>
<dbReference type="EMBL" id="JAIXMP010000001">
    <property type="protein sequence ID" value="KAI9278895.1"/>
    <property type="molecule type" value="Genomic_DNA"/>
</dbReference>
<feature type="compositionally biased region" description="Polar residues" evidence="7">
    <location>
        <begin position="684"/>
        <end position="709"/>
    </location>
</feature>
<evidence type="ECO:0000256" key="7">
    <source>
        <dbReference type="SAM" id="MobiDB-lite"/>
    </source>
</evidence>
<dbReference type="InterPro" id="IPR017441">
    <property type="entry name" value="Protein_kinase_ATP_BS"/>
</dbReference>
<dbReference type="PANTHER" id="PTHR24346:SF110">
    <property type="entry name" value="NON-SPECIFIC SERINE_THREONINE PROTEIN KINASE"/>
    <property type="match status" value="1"/>
</dbReference>
<dbReference type="InterPro" id="IPR011009">
    <property type="entry name" value="Kinase-like_dom_sf"/>
</dbReference>
<feature type="compositionally biased region" description="Pro residues" evidence="7">
    <location>
        <begin position="643"/>
        <end position="653"/>
    </location>
</feature>
<dbReference type="InterPro" id="IPR000719">
    <property type="entry name" value="Prot_kinase_dom"/>
</dbReference>
<keyword evidence="4 9" id="KW-0418">Kinase</keyword>
<proteinExistence type="predicted"/>
<reference evidence="9" key="2">
    <citation type="submission" date="2023-02" db="EMBL/GenBank/DDBJ databases">
        <authorList>
            <consortium name="DOE Joint Genome Institute"/>
            <person name="Mondo S.J."/>
            <person name="Chang Y."/>
            <person name="Wang Y."/>
            <person name="Ahrendt S."/>
            <person name="Andreopoulos W."/>
            <person name="Barry K."/>
            <person name="Beard J."/>
            <person name="Benny G.L."/>
            <person name="Blankenship S."/>
            <person name="Bonito G."/>
            <person name="Cuomo C."/>
            <person name="Desiro A."/>
            <person name="Gervers K.A."/>
            <person name="Hundley H."/>
            <person name="Kuo A."/>
            <person name="LaButti K."/>
            <person name="Lang B.F."/>
            <person name="Lipzen A."/>
            <person name="O'Donnell K."/>
            <person name="Pangilinan J."/>
            <person name="Reynolds N."/>
            <person name="Sandor L."/>
            <person name="Smith M.W."/>
            <person name="Tsang A."/>
            <person name="Grigoriev I.V."/>
            <person name="Stajich J.E."/>
            <person name="Spatafora J.W."/>
        </authorList>
    </citation>
    <scope>NUCLEOTIDE SEQUENCE</scope>
    <source>
        <strain evidence="9">RSA 2281</strain>
    </source>
</reference>
<evidence type="ECO:0000256" key="5">
    <source>
        <dbReference type="ARBA" id="ARBA00022840"/>
    </source>
</evidence>
<comment type="caution">
    <text evidence="9">The sequence shown here is derived from an EMBL/GenBank/DDBJ whole genome shotgun (WGS) entry which is preliminary data.</text>
</comment>
<dbReference type="GO" id="GO:0004674">
    <property type="term" value="F:protein serine/threonine kinase activity"/>
    <property type="evidence" value="ECO:0007669"/>
    <property type="project" value="UniProtKB-KW"/>
</dbReference>
<dbReference type="Pfam" id="PF00069">
    <property type="entry name" value="Pkinase"/>
    <property type="match status" value="1"/>
</dbReference>
<feature type="domain" description="Protein kinase" evidence="8">
    <location>
        <begin position="41"/>
        <end position="301"/>
    </location>
</feature>
<feature type="compositionally biased region" description="Polar residues" evidence="7">
    <location>
        <begin position="501"/>
        <end position="515"/>
    </location>
</feature>
<dbReference type="PROSITE" id="PS00107">
    <property type="entry name" value="PROTEIN_KINASE_ATP"/>
    <property type="match status" value="1"/>
</dbReference>
<protein>
    <submittedName>
        <fullName evidence="9">Kinase-like domain-containing protein</fullName>
    </submittedName>
</protein>
<feature type="binding site" evidence="6">
    <location>
        <position position="74"/>
    </location>
    <ligand>
        <name>ATP</name>
        <dbReference type="ChEBI" id="CHEBI:30616"/>
    </ligand>
</feature>
<reference evidence="9" key="1">
    <citation type="journal article" date="2022" name="IScience">
        <title>Evolution of zygomycete secretomes and the origins of terrestrial fungal ecologies.</title>
        <authorList>
            <person name="Chang Y."/>
            <person name="Wang Y."/>
            <person name="Mondo S."/>
            <person name="Ahrendt S."/>
            <person name="Andreopoulos W."/>
            <person name="Barry K."/>
            <person name="Beard J."/>
            <person name="Benny G.L."/>
            <person name="Blankenship S."/>
            <person name="Bonito G."/>
            <person name="Cuomo C."/>
            <person name="Desiro A."/>
            <person name="Gervers K.A."/>
            <person name="Hundley H."/>
            <person name="Kuo A."/>
            <person name="LaButti K."/>
            <person name="Lang B.F."/>
            <person name="Lipzen A."/>
            <person name="O'Donnell K."/>
            <person name="Pangilinan J."/>
            <person name="Reynolds N."/>
            <person name="Sandor L."/>
            <person name="Smith M.E."/>
            <person name="Tsang A."/>
            <person name="Grigoriev I.V."/>
            <person name="Stajich J.E."/>
            <person name="Spatafora J.W."/>
        </authorList>
    </citation>
    <scope>NUCLEOTIDE SEQUENCE</scope>
    <source>
        <strain evidence="9">RSA 2281</strain>
    </source>
</reference>
<dbReference type="PANTHER" id="PTHR24346">
    <property type="entry name" value="MAP/MICROTUBULE AFFINITY-REGULATING KINASE"/>
    <property type="match status" value="1"/>
</dbReference>
<accession>A0AAD5PJL5</accession>
<feature type="region of interest" description="Disordered" evidence="7">
    <location>
        <begin position="625"/>
        <end position="731"/>
    </location>
</feature>
<dbReference type="Gene3D" id="1.10.510.10">
    <property type="entry name" value="Transferase(Phosphotransferase) domain 1"/>
    <property type="match status" value="1"/>
</dbReference>
<dbReference type="FunFam" id="1.10.510.10:FF:000571">
    <property type="entry name" value="Maternal embryonic leucine zipper kinase"/>
    <property type="match status" value="1"/>
</dbReference>
<feature type="compositionally biased region" description="Basic and acidic residues" evidence="7">
    <location>
        <begin position="404"/>
        <end position="422"/>
    </location>
</feature>
<feature type="region of interest" description="Disordered" evidence="7">
    <location>
        <begin position="493"/>
        <end position="613"/>
    </location>
</feature>
<keyword evidence="2" id="KW-0808">Transferase</keyword>
<evidence type="ECO:0000259" key="8">
    <source>
        <dbReference type="PROSITE" id="PS50011"/>
    </source>
</evidence>
<sequence>MEENPTATTTETTTKETESFAHYRRHHHRHLQARQIKLGPYLLLQTLGEGEFGKVKLGIHTETGQEFAIKLIRKETVGFSASRLSKVEREIHALRTLKHPYIVKLFNVIETERYIGIILEYASGGELFEYILAHRCLKEKDAQRLFAQLISSVQYMHRKRIVHRDLKLENLLLDRNRNIVVTDFGFANNKQDGLMATSCGSPCYAAPELVVNEGMYAGSAVDIWSCGVILYAMLCGYLPFDDDPCNPDSNNINQLYRYILSTPPTFPKHVTQDAQDLLRHILVANPEKRITLDEIQQHPWLKQYYTLFEKSDQELEAEATVMAEQSFMPSYRKAIWSAVKTENIVVLPDTKTTEVEKEGKQGGGEEVKKRKRHGEEWNGQQLRTVTVHGAIRRFNMHRNGPHSTYDRSRKTRTVIEEQKEQPITKPTPPPRRERLLSFFTGKTDSNSTQQQQQPQQQQPQEENETGTTDETLPVPKLRSKFIASLRVRRKDGFEEGGIDMTPTSHPQENTASLKKSSSISIISATMGTHNRSSQQQEQQQPPPSQEQENTSSSGEKEKDDNQQQKVQQQQPSEEKKTIVVHRQESLHASTRAKTRGQRPRYHSTLGGPTSRRAIAAVRNSIYRKTTTAATSSSSTTTANNHPNKPPTSDPVWPPQRHSMDASALLRDSPIPESNDHLHHGKNTIYPSSQSSHRQQQGLDTAIGMTTTHQQVEEKSVSKKMMAWIKRKSQGT</sequence>
<evidence type="ECO:0000256" key="4">
    <source>
        <dbReference type="ARBA" id="ARBA00022777"/>
    </source>
</evidence>
<evidence type="ECO:0000256" key="2">
    <source>
        <dbReference type="ARBA" id="ARBA00022679"/>
    </source>
</evidence>
<dbReference type="GO" id="GO:0035556">
    <property type="term" value="P:intracellular signal transduction"/>
    <property type="evidence" value="ECO:0007669"/>
    <property type="project" value="TreeGrafter"/>
</dbReference>
<feature type="compositionally biased region" description="Low complexity" evidence="7">
    <location>
        <begin position="449"/>
        <end position="460"/>
    </location>
</feature>
<evidence type="ECO:0000313" key="9">
    <source>
        <dbReference type="EMBL" id="KAI9278895.1"/>
    </source>
</evidence>
<dbReference type="SUPFAM" id="SSF56112">
    <property type="entry name" value="Protein kinase-like (PK-like)"/>
    <property type="match status" value="1"/>
</dbReference>
<gene>
    <name evidence="9" type="ORF">BDA99DRAFT_578552</name>
</gene>
<dbReference type="PROSITE" id="PS00108">
    <property type="entry name" value="PROTEIN_KINASE_ST"/>
    <property type="match status" value="1"/>
</dbReference>
<evidence type="ECO:0000313" key="10">
    <source>
        <dbReference type="Proteomes" id="UP001209540"/>
    </source>
</evidence>
<dbReference type="SMART" id="SM00220">
    <property type="entry name" value="S_TKc"/>
    <property type="match status" value="1"/>
</dbReference>
<dbReference type="FunFam" id="3.30.200.20:FF:000003">
    <property type="entry name" value="Non-specific serine/threonine protein kinase"/>
    <property type="match status" value="1"/>
</dbReference>
<feature type="compositionally biased region" description="Basic and acidic residues" evidence="7">
    <location>
        <begin position="352"/>
        <end position="376"/>
    </location>
</feature>
<keyword evidence="5 6" id="KW-0067">ATP-binding</keyword>
<dbReference type="GO" id="GO:0005524">
    <property type="term" value="F:ATP binding"/>
    <property type="evidence" value="ECO:0007669"/>
    <property type="project" value="UniProtKB-UniRule"/>
</dbReference>
<keyword evidence="3 6" id="KW-0547">Nucleotide-binding</keyword>
<dbReference type="GO" id="GO:0005737">
    <property type="term" value="C:cytoplasm"/>
    <property type="evidence" value="ECO:0007669"/>
    <property type="project" value="TreeGrafter"/>
</dbReference>
<keyword evidence="1" id="KW-0723">Serine/threonine-protein kinase</keyword>
<feature type="compositionally biased region" description="Low complexity" evidence="7">
    <location>
        <begin position="625"/>
        <end position="638"/>
    </location>
</feature>
<keyword evidence="10" id="KW-1185">Reference proteome</keyword>
<evidence type="ECO:0000256" key="3">
    <source>
        <dbReference type="ARBA" id="ARBA00022741"/>
    </source>
</evidence>
<dbReference type="AlphaFoldDB" id="A0AAD5PJL5"/>
<name>A0AAD5PJL5_9FUNG</name>
<evidence type="ECO:0000256" key="6">
    <source>
        <dbReference type="PROSITE-ProRule" id="PRU10141"/>
    </source>
</evidence>